<dbReference type="RefSeq" id="WP_017262328.1">
    <property type="nucleotide sequence ID" value="NZ_AUAW01000005.1"/>
</dbReference>
<dbReference type="Pfam" id="PF05709">
    <property type="entry name" value="Sipho_tail"/>
    <property type="match status" value="1"/>
</dbReference>
<dbReference type="STRING" id="1114972.FD35_GL001780"/>
<comment type="caution">
    <text evidence="2">The sequence shown here is derived from an EMBL/GenBank/DDBJ whole genome shotgun (WGS) entry which is preliminary data.</text>
</comment>
<dbReference type="InterPro" id="IPR008841">
    <property type="entry name" value="Siphovirus-type_tail_N"/>
</dbReference>
<evidence type="ECO:0000313" key="3">
    <source>
        <dbReference type="Proteomes" id="UP000051999"/>
    </source>
</evidence>
<protein>
    <recommendedName>
        <fullName evidence="1">Siphovirus-type tail component RIFT-related domain-containing protein</fullName>
    </recommendedName>
</protein>
<dbReference type="EMBL" id="AZFF01000003">
    <property type="protein sequence ID" value="KRL56681.1"/>
    <property type="molecule type" value="Genomic_DNA"/>
</dbReference>
<organism evidence="2 3">
    <name type="scientific">Furfurilactobacillus rossiae DSM 15814</name>
    <dbReference type="NCBI Taxonomy" id="1114972"/>
    <lineage>
        <taxon>Bacteria</taxon>
        <taxon>Bacillati</taxon>
        <taxon>Bacillota</taxon>
        <taxon>Bacilli</taxon>
        <taxon>Lactobacillales</taxon>
        <taxon>Lactobacillaceae</taxon>
        <taxon>Furfurilactobacillus</taxon>
    </lineage>
</organism>
<gene>
    <name evidence="2" type="ORF">FD35_GL001780</name>
</gene>
<dbReference type="OrthoDB" id="2194642at2"/>
<evidence type="ECO:0000313" key="2">
    <source>
        <dbReference type="EMBL" id="KRL56681.1"/>
    </source>
</evidence>
<feature type="domain" description="Siphovirus-type tail component RIFT-related" evidence="1">
    <location>
        <begin position="66"/>
        <end position="139"/>
    </location>
</feature>
<sequence length="303" mass="34032">MQVFSQSSNKPHAYRFSETDNKLPFNPVEYAISTDGVNWVSCFDVPDLKNVYMYDAVLPDLTPAETYQVIGQQDGQTLMASRYDQRDIVTQFYAFGEDENDQSLGYQALERFLYARDEYWITFANHAGLKFKVKAKTFKPTYPNDKDFYVTVTFNNSAGVGQTLGTTQQINDFDSPIWALGQGIEMAGSVPQYTFNTDSFTVMNFGDIMIEPDIKQHPLVITIHANGRPSLINQTTGQTFTCNRQVSTGDELKLAGVNPFINGQQCGIDTNHGIISLQRGDNQFTLTGCTEATVSFDTPFYYV</sequence>
<accession>A0A0R1RK68</accession>
<proteinExistence type="predicted"/>
<dbReference type="Proteomes" id="UP000051999">
    <property type="component" value="Unassembled WGS sequence"/>
</dbReference>
<name>A0A0R1RK68_9LACO</name>
<dbReference type="eggNOG" id="ENOG50333IU">
    <property type="taxonomic scope" value="Bacteria"/>
</dbReference>
<reference evidence="2 3" key="1">
    <citation type="journal article" date="2015" name="Genome Announc.">
        <title>Expanding the biotechnology potential of lactobacilli through comparative genomics of 213 strains and associated genera.</title>
        <authorList>
            <person name="Sun Z."/>
            <person name="Harris H.M."/>
            <person name="McCann A."/>
            <person name="Guo C."/>
            <person name="Argimon S."/>
            <person name="Zhang W."/>
            <person name="Yang X."/>
            <person name="Jeffery I.B."/>
            <person name="Cooney J.C."/>
            <person name="Kagawa T.F."/>
            <person name="Liu W."/>
            <person name="Song Y."/>
            <person name="Salvetti E."/>
            <person name="Wrobel A."/>
            <person name="Rasinkangas P."/>
            <person name="Parkhill J."/>
            <person name="Rea M.C."/>
            <person name="O'Sullivan O."/>
            <person name="Ritari J."/>
            <person name="Douillard F.P."/>
            <person name="Paul Ross R."/>
            <person name="Yang R."/>
            <person name="Briner A.E."/>
            <person name="Felis G.E."/>
            <person name="de Vos W.M."/>
            <person name="Barrangou R."/>
            <person name="Klaenhammer T.R."/>
            <person name="Caufield P.W."/>
            <person name="Cui Y."/>
            <person name="Zhang H."/>
            <person name="O'Toole P.W."/>
        </authorList>
    </citation>
    <scope>NUCLEOTIDE SEQUENCE [LARGE SCALE GENOMIC DNA]</scope>
    <source>
        <strain evidence="2 3">DSM 15814</strain>
    </source>
</reference>
<keyword evidence="3" id="KW-1185">Reference proteome</keyword>
<evidence type="ECO:0000259" key="1">
    <source>
        <dbReference type="Pfam" id="PF05709"/>
    </source>
</evidence>
<dbReference type="PATRIC" id="fig|1114972.6.peg.1815"/>
<dbReference type="AlphaFoldDB" id="A0A0R1RK68"/>